<keyword evidence="3 7" id="KW-0479">Metal-binding</keyword>
<evidence type="ECO:0000256" key="4">
    <source>
        <dbReference type="ARBA" id="ARBA00022801"/>
    </source>
</evidence>
<dbReference type="EMBL" id="VBOR01000056">
    <property type="protein sequence ID" value="TMQ49534.1"/>
    <property type="molecule type" value="Genomic_DNA"/>
</dbReference>
<dbReference type="GO" id="GO:0006518">
    <property type="term" value="P:peptide metabolic process"/>
    <property type="evidence" value="ECO:0007669"/>
    <property type="project" value="TreeGrafter"/>
</dbReference>
<feature type="domain" description="Peptidase M3A/M3B catalytic" evidence="9">
    <location>
        <begin position="249"/>
        <end position="681"/>
    </location>
</feature>
<dbReference type="Gene3D" id="1.10.1370.10">
    <property type="entry name" value="Neurolysin, domain 3"/>
    <property type="match status" value="1"/>
</dbReference>
<dbReference type="InterPro" id="IPR045090">
    <property type="entry name" value="Pept_M3A_M3B"/>
</dbReference>
<feature type="signal peptide" evidence="8">
    <location>
        <begin position="1"/>
        <end position="32"/>
    </location>
</feature>
<feature type="chain" id="PRO_5021987892" evidence="8">
    <location>
        <begin position="33"/>
        <end position="707"/>
    </location>
</feature>
<gene>
    <name evidence="10" type="ORF">E6K71_04695</name>
</gene>
<dbReference type="GO" id="GO:0046872">
    <property type="term" value="F:metal ion binding"/>
    <property type="evidence" value="ECO:0007669"/>
    <property type="project" value="UniProtKB-UniRule"/>
</dbReference>
<evidence type="ECO:0000256" key="1">
    <source>
        <dbReference type="ARBA" id="ARBA00006040"/>
    </source>
</evidence>
<name>A0A538SDV2_UNCEI</name>
<evidence type="ECO:0000259" key="9">
    <source>
        <dbReference type="Pfam" id="PF01432"/>
    </source>
</evidence>
<dbReference type="InterPro" id="IPR024077">
    <property type="entry name" value="Neurolysin/TOP_dom2"/>
</dbReference>
<comment type="caution">
    <text evidence="10">The sequence shown here is derived from an EMBL/GenBank/DDBJ whole genome shotgun (WGS) entry which is preliminary data.</text>
</comment>
<organism evidence="10 11">
    <name type="scientific">Eiseniibacteriota bacterium</name>
    <dbReference type="NCBI Taxonomy" id="2212470"/>
    <lineage>
        <taxon>Bacteria</taxon>
        <taxon>Candidatus Eiseniibacteriota</taxon>
    </lineage>
</organism>
<keyword evidence="4 7" id="KW-0378">Hydrolase</keyword>
<dbReference type="SUPFAM" id="SSF55486">
    <property type="entry name" value="Metalloproteases ('zincins'), catalytic domain"/>
    <property type="match status" value="1"/>
</dbReference>
<evidence type="ECO:0000256" key="6">
    <source>
        <dbReference type="ARBA" id="ARBA00023049"/>
    </source>
</evidence>
<evidence type="ECO:0000256" key="5">
    <source>
        <dbReference type="ARBA" id="ARBA00022833"/>
    </source>
</evidence>
<comment type="cofactor">
    <cofactor evidence="7">
        <name>Zn(2+)</name>
        <dbReference type="ChEBI" id="CHEBI:29105"/>
    </cofactor>
    <text evidence="7">Binds 1 zinc ion.</text>
</comment>
<dbReference type="Proteomes" id="UP000316292">
    <property type="component" value="Unassembled WGS sequence"/>
</dbReference>
<evidence type="ECO:0000256" key="3">
    <source>
        <dbReference type="ARBA" id="ARBA00022723"/>
    </source>
</evidence>
<dbReference type="Gene3D" id="3.40.390.10">
    <property type="entry name" value="Collagenase (Catalytic Domain)"/>
    <property type="match status" value="1"/>
</dbReference>
<accession>A0A538SDV2</accession>
<reference evidence="10 11" key="1">
    <citation type="journal article" date="2019" name="Nat. Microbiol.">
        <title>Mediterranean grassland soil C-N compound turnover is dependent on rainfall and depth, and is mediated by genomically divergent microorganisms.</title>
        <authorList>
            <person name="Diamond S."/>
            <person name="Andeer P.F."/>
            <person name="Li Z."/>
            <person name="Crits-Christoph A."/>
            <person name="Burstein D."/>
            <person name="Anantharaman K."/>
            <person name="Lane K.R."/>
            <person name="Thomas B.C."/>
            <person name="Pan C."/>
            <person name="Northen T.R."/>
            <person name="Banfield J.F."/>
        </authorList>
    </citation>
    <scope>NUCLEOTIDE SEQUENCE [LARGE SCALE GENOMIC DNA]</scope>
    <source>
        <strain evidence="10">WS_1</strain>
    </source>
</reference>
<comment type="similarity">
    <text evidence="1 7">Belongs to the peptidase M3 family.</text>
</comment>
<dbReference type="Pfam" id="PF01432">
    <property type="entry name" value="Peptidase_M3"/>
    <property type="match status" value="1"/>
</dbReference>
<dbReference type="PANTHER" id="PTHR11804">
    <property type="entry name" value="PROTEASE M3 THIMET OLIGOPEPTIDASE-RELATED"/>
    <property type="match status" value="1"/>
</dbReference>
<dbReference type="PANTHER" id="PTHR11804:SF84">
    <property type="entry name" value="SACCHAROLYSIN"/>
    <property type="match status" value="1"/>
</dbReference>
<evidence type="ECO:0000256" key="8">
    <source>
        <dbReference type="SAM" id="SignalP"/>
    </source>
</evidence>
<keyword evidence="2 7" id="KW-0645">Protease</keyword>
<protein>
    <submittedName>
        <fullName evidence="10">Zn-dependent oligopeptidase</fullName>
    </submittedName>
</protein>
<dbReference type="GO" id="GO:0006508">
    <property type="term" value="P:proteolysis"/>
    <property type="evidence" value="ECO:0007669"/>
    <property type="project" value="UniProtKB-KW"/>
</dbReference>
<keyword evidence="6 7" id="KW-0482">Metalloprotease</keyword>
<keyword evidence="5 7" id="KW-0862">Zinc</keyword>
<dbReference type="CDD" id="cd06455">
    <property type="entry name" value="M3A_TOP"/>
    <property type="match status" value="1"/>
</dbReference>
<keyword evidence="8" id="KW-0732">Signal</keyword>
<dbReference type="InterPro" id="IPR024079">
    <property type="entry name" value="MetalloPept_cat_dom_sf"/>
</dbReference>
<evidence type="ECO:0000313" key="11">
    <source>
        <dbReference type="Proteomes" id="UP000316292"/>
    </source>
</evidence>
<dbReference type="AlphaFoldDB" id="A0A538SDV2"/>
<dbReference type="GO" id="GO:0004222">
    <property type="term" value="F:metalloendopeptidase activity"/>
    <property type="evidence" value="ECO:0007669"/>
    <property type="project" value="InterPro"/>
</dbReference>
<sequence length="707" mass="79144">MRYLRIRSRILVSVAALCVLAAASVSPRALFAADSAAPAAGATPVAAPFWSGKPDSAGFRALADGELRTANRALDRLLHVSGPRTIENTLAPYNEALLHADNAAYASNLIESVHPDSTVRAVAEEETRAASKFLNDLGLNRGVYDALASLDVTTADPKTRYAVEKTLRDFRLSGVDKDEATRKKIAALREELVSIGQEFDKNIRNDSRTITLAGAADLDGLPEDYIKGHPAGPDGKISISIEYPDFFPVMSYAKKPEVRQRLLKEFLNRAYPANLPVLDRMIAKRYELAQRLGFKSWAEYATKDKMIGSDKNVASFIERLRGLTLKRSQEEYEKYLKRKREDDPAAKTVNQWDRRYYGELIRKRAYNFDGQQARPYFPFDEVKAGVLGATSQMFGLTYKRIANADVWDPSVEAYEVWENDRMIGRFFLDLHPRPGKYNHAANFGIRNGVEGVQIPEAALICNFAGGKPGDPGLMEHGDVVTFFHEFGHLLHAVFGGHQQWEPISGIATEWDFVEAPSQMLEEWCWNPGVLQTFAKHYQTGQPIPAEMVERMRAADWFGRATSIAYQNLYSAISLSYYNRPAKEVDTDKILRSLEPKYTPYPPMPDTHFQAAFGHLDGYSAIYYTYMWSLVISKDMFSKFDKSNLLDPTIAKRYRDTVLAAGGSAPAGQLVHEFLGRDYDFRSFDEWLAGERRGSDGGRGAAASGDVR</sequence>
<evidence type="ECO:0000256" key="2">
    <source>
        <dbReference type="ARBA" id="ARBA00022670"/>
    </source>
</evidence>
<proteinExistence type="inferred from homology"/>
<evidence type="ECO:0000256" key="7">
    <source>
        <dbReference type="RuleBase" id="RU003435"/>
    </source>
</evidence>
<evidence type="ECO:0000313" key="10">
    <source>
        <dbReference type="EMBL" id="TMQ49534.1"/>
    </source>
</evidence>
<dbReference type="InterPro" id="IPR001567">
    <property type="entry name" value="Pept_M3A_M3B_dom"/>
</dbReference>